<dbReference type="GO" id="GO:0007268">
    <property type="term" value="P:chemical synaptic transmission"/>
    <property type="evidence" value="ECO:0007669"/>
    <property type="project" value="TreeGrafter"/>
</dbReference>
<dbReference type="WBParaSite" id="Hba_12787">
    <property type="protein sequence ID" value="Hba_12787"/>
    <property type="gene ID" value="Hba_12787"/>
</dbReference>
<dbReference type="PANTHER" id="PTHR12345:SF9">
    <property type="entry name" value="AMYLOID-BETA A4 PRECURSOR PROTEIN-BINDING FAMILY A MEMBER 3"/>
    <property type="match status" value="1"/>
</dbReference>
<keyword evidence="4" id="KW-0472">Membrane</keyword>
<feature type="region of interest" description="Disordered" evidence="3">
    <location>
        <begin position="499"/>
        <end position="523"/>
    </location>
</feature>
<feature type="coiled-coil region" evidence="2">
    <location>
        <begin position="581"/>
        <end position="638"/>
    </location>
</feature>
<dbReference type="Proteomes" id="UP000095283">
    <property type="component" value="Unplaced"/>
</dbReference>
<feature type="compositionally biased region" description="Low complexity" evidence="3">
    <location>
        <begin position="79"/>
        <end position="96"/>
    </location>
</feature>
<dbReference type="PANTHER" id="PTHR12345">
    <property type="entry name" value="SYNTENIN RELATED"/>
    <property type="match status" value="1"/>
</dbReference>
<dbReference type="GO" id="GO:0043197">
    <property type="term" value="C:dendritic spine"/>
    <property type="evidence" value="ECO:0007669"/>
    <property type="project" value="TreeGrafter"/>
</dbReference>
<keyword evidence="4" id="KW-0812">Transmembrane</keyword>
<reference evidence="6" key="1">
    <citation type="submission" date="2016-11" db="UniProtKB">
        <authorList>
            <consortium name="WormBaseParasite"/>
        </authorList>
    </citation>
    <scope>IDENTIFICATION</scope>
</reference>
<name>A0A1I7X5T5_HETBA</name>
<accession>A0A1I7X5T5</accession>
<dbReference type="AlphaFoldDB" id="A0A1I7X5T5"/>
<evidence type="ECO:0000256" key="3">
    <source>
        <dbReference type="SAM" id="MobiDB-lite"/>
    </source>
</evidence>
<feature type="transmembrane region" description="Helical" evidence="4">
    <location>
        <begin position="215"/>
        <end position="232"/>
    </location>
</feature>
<evidence type="ECO:0000313" key="5">
    <source>
        <dbReference type="Proteomes" id="UP000095283"/>
    </source>
</evidence>
<dbReference type="InterPro" id="IPR051230">
    <property type="entry name" value="APP-Binding"/>
</dbReference>
<keyword evidence="4" id="KW-1133">Transmembrane helix</keyword>
<proteinExistence type="predicted"/>
<keyword evidence="1" id="KW-0677">Repeat</keyword>
<sequence>MKWMRNNAMCESALSTTTVDFRRSRVDSKEDPICLQKSELEMIFIRLIVSPADDGTYHSSSAISLVNGERERFASTERVAQSAPSPVPSDAASDPPEGSGRKGRVRNDCERLGAVGLDEYGQSGCFTKQDLIKLRKVADVIQGRRMVESREIPANLPLQDTGANSVDRSAENSMLVMTNAIYTAASREGQLKERHRRLIEVTSGLRDELHFQQGYYIYIYIYIYNFCIFVYVDLPMLTSDSAAWTLCMIFNRRLEHCLSVFDPDVSLNSHIDRNLQGIRDLRDELAMVLPMLSEHTQQLGRWFTSVQDAFRNLDLILNAQPTGQNTKPLGQNIYTNSSNQRSVIVSQDLKRQEKLLAFQNYFLAQRREGDPPSDVPSFLHPSPLQLEEYTRKYFTQNVSTHRPGPSGISVYDVSRPIFDQQREQCGDVMAESKQKVFPPTHHQTVMENSRFPNTSIGIQRAPALFHRPSFHSAEILRGNNSEMIPQGFPGFVFKPPSVNGIESNAPPTSGIQLSSSGTGENQFVKSEDHQRLIIRFPSQHQQLQHQQLQHQQLQHQQLQHQQLQHQQLQHQQLQHQQLQHQQLQQQQLQQQQLQQQQLQQQQLQQQQLQQQQLQQQQLQQQQLQQQQLQQQQPQQQQQQQPQQQQQGIPVVASIERSVPPAERPAAPRGFTSKLSVPAIRLRIQQLRNICADDRLYPQELTYMLLLTGDLGYGANRPLDDGETFYTPDRMPDLFGDDVPDIDARIEPRQFFIMMRRRAIIVAGAIGYHFRHFAGGDINYNPPILPRLSMDRPRNELILRRVLGDSAMPCLYALLRAYNNGEWVFLETNYIVINFKLSYMFKQKLFVSGPISHRPQLDLILAFTTYLDNVALREGFQNDHKVEFIPDPLPSGRGQVGRLGGDDYILEDHEEQNNGDVEDDSEEEDDENNESEESEVDAPPPVAP</sequence>
<feature type="compositionally biased region" description="Acidic residues" evidence="3">
    <location>
        <begin position="915"/>
        <end position="935"/>
    </location>
</feature>
<feature type="region of interest" description="Disordered" evidence="3">
    <location>
        <begin position="886"/>
        <end position="943"/>
    </location>
</feature>
<feature type="compositionally biased region" description="Polar residues" evidence="3">
    <location>
        <begin position="500"/>
        <end position="523"/>
    </location>
</feature>
<dbReference type="GO" id="GO:0005886">
    <property type="term" value="C:plasma membrane"/>
    <property type="evidence" value="ECO:0007669"/>
    <property type="project" value="TreeGrafter"/>
</dbReference>
<evidence type="ECO:0000256" key="1">
    <source>
        <dbReference type="ARBA" id="ARBA00022737"/>
    </source>
</evidence>
<evidence type="ECO:0000313" key="6">
    <source>
        <dbReference type="WBParaSite" id="Hba_12787"/>
    </source>
</evidence>
<organism evidence="5 6">
    <name type="scientific">Heterorhabditis bacteriophora</name>
    <name type="common">Entomopathogenic nematode worm</name>
    <dbReference type="NCBI Taxonomy" id="37862"/>
    <lineage>
        <taxon>Eukaryota</taxon>
        <taxon>Metazoa</taxon>
        <taxon>Ecdysozoa</taxon>
        <taxon>Nematoda</taxon>
        <taxon>Chromadorea</taxon>
        <taxon>Rhabditida</taxon>
        <taxon>Rhabditina</taxon>
        <taxon>Rhabditomorpha</taxon>
        <taxon>Strongyloidea</taxon>
        <taxon>Heterorhabditidae</taxon>
        <taxon>Heterorhabditis</taxon>
    </lineage>
</organism>
<protein>
    <submittedName>
        <fullName evidence="6">Uncharacterized protein</fullName>
    </submittedName>
</protein>
<dbReference type="GO" id="GO:0001540">
    <property type="term" value="F:amyloid-beta binding"/>
    <property type="evidence" value="ECO:0007669"/>
    <property type="project" value="TreeGrafter"/>
</dbReference>
<feature type="region of interest" description="Disordered" evidence="3">
    <location>
        <begin position="74"/>
        <end position="107"/>
    </location>
</feature>
<evidence type="ECO:0000256" key="4">
    <source>
        <dbReference type="SAM" id="Phobius"/>
    </source>
</evidence>
<keyword evidence="2" id="KW-0175">Coiled coil</keyword>
<evidence type="ECO:0000256" key="2">
    <source>
        <dbReference type="SAM" id="Coils"/>
    </source>
</evidence>
<dbReference type="GO" id="GO:0005737">
    <property type="term" value="C:cytoplasm"/>
    <property type="evidence" value="ECO:0007669"/>
    <property type="project" value="TreeGrafter"/>
</dbReference>
<keyword evidence="5" id="KW-1185">Reference proteome</keyword>